<dbReference type="GO" id="GO:0003746">
    <property type="term" value="F:translation elongation factor activity"/>
    <property type="evidence" value="ECO:0007669"/>
    <property type="project" value="InterPro"/>
</dbReference>
<name>X1V3S7_9ZZZZ</name>
<dbReference type="GO" id="GO:0005739">
    <property type="term" value="C:mitochondrion"/>
    <property type="evidence" value="ECO:0007669"/>
    <property type="project" value="GOC"/>
</dbReference>
<comment type="caution">
    <text evidence="2">The sequence shown here is derived from an EMBL/GenBank/DDBJ whole genome shotgun (WGS) entry which is preliminary data.</text>
</comment>
<dbReference type="GO" id="GO:0070125">
    <property type="term" value="P:mitochondrial translational elongation"/>
    <property type="evidence" value="ECO:0007669"/>
    <property type="project" value="TreeGrafter"/>
</dbReference>
<sequence>ELAHNLAMQIAAMCPRFVSQEEVPPELEVEVEADCLLQQAYIKDPARTVRDVIVETIAKTGENIRVGRFARFELGKYENDGTKVPESPA</sequence>
<proteinExistence type="inferred from homology"/>
<dbReference type="SUPFAM" id="SSF54713">
    <property type="entry name" value="Elongation factor Ts (EF-Ts), dimerisation domain"/>
    <property type="match status" value="1"/>
</dbReference>
<reference evidence="2" key="1">
    <citation type="journal article" date="2014" name="Front. Microbiol.">
        <title>High frequency of phylogenetically diverse reductive dehalogenase-homologous genes in deep subseafloor sedimentary metagenomes.</title>
        <authorList>
            <person name="Kawai M."/>
            <person name="Futagami T."/>
            <person name="Toyoda A."/>
            <person name="Takaki Y."/>
            <person name="Nishi S."/>
            <person name="Hori S."/>
            <person name="Arai W."/>
            <person name="Tsubouchi T."/>
            <person name="Morono Y."/>
            <person name="Uchiyama I."/>
            <person name="Ito T."/>
            <person name="Fujiyama A."/>
            <person name="Inagaki F."/>
            <person name="Takami H."/>
        </authorList>
    </citation>
    <scope>NUCLEOTIDE SEQUENCE</scope>
    <source>
        <strain evidence="2">Expedition CK06-06</strain>
    </source>
</reference>
<protein>
    <submittedName>
        <fullName evidence="2">Uncharacterized protein</fullName>
    </submittedName>
</protein>
<dbReference type="PANTHER" id="PTHR11741">
    <property type="entry name" value="ELONGATION FACTOR TS"/>
    <property type="match status" value="1"/>
</dbReference>
<comment type="function">
    <text evidence="1">Associates with the EF-Tu.GDP complex and induces the exchange of GDP to GTP. It remains bound to the aminoacyl-tRNA.EF-Tu.GTP complex up to the GTP hydrolysis stage on the ribosome.</text>
</comment>
<dbReference type="HAMAP" id="MF_00050">
    <property type="entry name" value="EF_Ts"/>
    <property type="match status" value="1"/>
</dbReference>
<dbReference type="AlphaFoldDB" id="X1V3S7"/>
<dbReference type="Gene3D" id="3.30.479.20">
    <property type="entry name" value="Elongation factor Ts, dimerisation domain"/>
    <property type="match status" value="1"/>
</dbReference>
<feature type="non-terminal residue" evidence="2">
    <location>
        <position position="1"/>
    </location>
</feature>
<dbReference type="InterPro" id="IPR001816">
    <property type="entry name" value="Transl_elong_EFTs/EF1B"/>
</dbReference>
<evidence type="ECO:0000256" key="1">
    <source>
        <dbReference type="ARBA" id="ARBA00025453"/>
    </source>
</evidence>
<dbReference type="InterPro" id="IPR036402">
    <property type="entry name" value="EF-Ts_dimer_sf"/>
</dbReference>
<dbReference type="PANTHER" id="PTHR11741:SF10">
    <property type="entry name" value="POLYPROTEIN OF EF-TS, CHLOROPLASTIC"/>
    <property type="match status" value="1"/>
</dbReference>
<gene>
    <name evidence="2" type="ORF">S12H4_50993</name>
</gene>
<dbReference type="EMBL" id="BARW01032183">
    <property type="protein sequence ID" value="GAJ10447.1"/>
    <property type="molecule type" value="Genomic_DNA"/>
</dbReference>
<organism evidence="2">
    <name type="scientific">marine sediment metagenome</name>
    <dbReference type="NCBI Taxonomy" id="412755"/>
    <lineage>
        <taxon>unclassified sequences</taxon>
        <taxon>metagenomes</taxon>
        <taxon>ecological metagenomes</taxon>
    </lineage>
</organism>
<evidence type="ECO:0000313" key="2">
    <source>
        <dbReference type="EMBL" id="GAJ10447.1"/>
    </source>
</evidence>
<accession>X1V3S7</accession>